<evidence type="ECO:0000313" key="3">
    <source>
        <dbReference type="EMBL" id="UUI72118.1"/>
    </source>
</evidence>
<dbReference type="InterPro" id="IPR013538">
    <property type="entry name" value="ASHA1/2-like_C"/>
</dbReference>
<dbReference type="CDD" id="cd08891">
    <property type="entry name" value="SRPBCC_CalC"/>
    <property type="match status" value="1"/>
</dbReference>
<name>A0ABY5KQI2_9CELL</name>
<sequence length="172" mass="18567">MSTEQQVGTTSPVPAGDTAPIVRTLTVAASPERAFDVFTAGMARWWKGDYHLGDQPFVDVVVEPREGGRWYERDADGAECTWGRVLAWEPPGRLVLAWQIGSDWAYDPGLLTEVEVRFTGMTGADGAVTTRVDFEHCGLEAYAKRAVEMRASLGSPGGWGGLLEDFATATAG</sequence>
<evidence type="ECO:0000259" key="2">
    <source>
        <dbReference type="Pfam" id="PF08327"/>
    </source>
</evidence>
<dbReference type="InterPro" id="IPR023393">
    <property type="entry name" value="START-like_dom_sf"/>
</dbReference>
<comment type="similarity">
    <text evidence="1">Belongs to the AHA1 family.</text>
</comment>
<dbReference type="Pfam" id="PF08327">
    <property type="entry name" value="AHSA1"/>
    <property type="match status" value="1"/>
</dbReference>
<feature type="domain" description="Activator of Hsp90 ATPase homologue 1/2-like C-terminal" evidence="2">
    <location>
        <begin position="29"/>
        <end position="163"/>
    </location>
</feature>
<evidence type="ECO:0000313" key="4">
    <source>
        <dbReference type="Proteomes" id="UP001316384"/>
    </source>
</evidence>
<keyword evidence="4" id="KW-1185">Reference proteome</keyword>
<dbReference type="EMBL" id="CP101987">
    <property type="protein sequence ID" value="UUI72118.1"/>
    <property type="molecule type" value="Genomic_DNA"/>
</dbReference>
<proteinExistence type="inferred from homology"/>
<dbReference type="Gene3D" id="3.30.530.20">
    <property type="match status" value="1"/>
</dbReference>
<accession>A0ABY5KQI2</accession>
<protein>
    <submittedName>
        <fullName evidence="3">SRPBCC family protein</fullName>
    </submittedName>
</protein>
<gene>
    <name evidence="3" type="ORF">NP048_01210</name>
</gene>
<reference evidence="3 4" key="1">
    <citation type="submission" date="2022-07" db="EMBL/GenBank/DDBJ databases">
        <title>Novel species in genus cellulomonas.</title>
        <authorList>
            <person name="Ye L."/>
        </authorList>
    </citation>
    <scope>NUCLEOTIDE SEQUENCE [LARGE SCALE GENOMIC DNA]</scope>
    <source>
        <strain evidence="4">zg-B89</strain>
    </source>
</reference>
<evidence type="ECO:0000256" key="1">
    <source>
        <dbReference type="ARBA" id="ARBA00006817"/>
    </source>
</evidence>
<dbReference type="SUPFAM" id="SSF55961">
    <property type="entry name" value="Bet v1-like"/>
    <property type="match status" value="1"/>
</dbReference>
<dbReference type="RefSeq" id="WP_227577151.1">
    <property type="nucleotide sequence ID" value="NZ_CP101987.1"/>
</dbReference>
<organism evidence="3 4">
    <name type="scientific">Cellulomonas xiejunii</name>
    <dbReference type="NCBI Taxonomy" id="2968083"/>
    <lineage>
        <taxon>Bacteria</taxon>
        <taxon>Bacillati</taxon>
        <taxon>Actinomycetota</taxon>
        <taxon>Actinomycetes</taxon>
        <taxon>Micrococcales</taxon>
        <taxon>Cellulomonadaceae</taxon>
        <taxon>Cellulomonas</taxon>
    </lineage>
</organism>
<dbReference type="Proteomes" id="UP001316384">
    <property type="component" value="Chromosome"/>
</dbReference>